<dbReference type="GO" id="GO:0030246">
    <property type="term" value="F:carbohydrate binding"/>
    <property type="evidence" value="ECO:0007669"/>
    <property type="project" value="TreeGrafter"/>
</dbReference>
<dbReference type="PANTHER" id="PTHR10066:SF67">
    <property type="entry name" value="BETA-GLUCURONIDASE"/>
    <property type="match status" value="1"/>
</dbReference>
<dbReference type="InterPro" id="IPR023232">
    <property type="entry name" value="Glyco_hydro_2_AS"/>
</dbReference>
<dbReference type="SUPFAM" id="SSF49785">
    <property type="entry name" value="Galactose-binding domain-like"/>
    <property type="match status" value="1"/>
</dbReference>
<feature type="domain" description="Glycoside hydrolase family 2 immunoglobulin-like beta-sandwich" evidence="7">
    <location>
        <begin position="186"/>
        <end position="277"/>
    </location>
</feature>
<evidence type="ECO:0000259" key="8">
    <source>
        <dbReference type="Pfam" id="PF02836"/>
    </source>
</evidence>
<feature type="domain" description="Glycoside hydrolase family 2 catalytic" evidence="8">
    <location>
        <begin position="279"/>
        <end position="591"/>
    </location>
</feature>
<evidence type="ECO:0000256" key="4">
    <source>
        <dbReference type="ARBA" id="ARBA00022801"/>
    </source>
</evidence>
<evidence type="ECO:0000313" key="10">
    <source>
        <dbReference type="EMBL" id="NOU97377.1"/>
    </source>
</evidence>
<dbReference type="EC" id="3.2.1.31" evidence="2"/>
<dbReference type="RefSeq" id="WP_171655609.1">
    <property type="nucleotide sequence ID" value="NZ_WHOD01000109.1"/>
</dbReference>
<dbReference type="InterPro" id="IPR006101">
    <property type="entry name" value="Glyco_hydro_2"/>
</dbReference>
<dbReference type="NCBIfam" id="NF007538">
    <property type="entry name" value="PRK10150.1"/>
    <property type="match status" value="1"/>
</dbReference>
<dbReference type="Gene3D" id="2.60.40.10">
    <property type="entry name" value="Immunoglobulins"/>
    <property type="match status" value="1"/>
</dbReference>
<dbReference type="Pfam" id="PF00703">
    <property type="entry name" value="Glyco_hydro_2"/>
    <property type="match status" value="1"/>
</dbReference>
<dbReference type="GO" id="GO:0004566">
    <property type="term" value="F:beta-glucuronidase activity"/>
    <property type="evidence" value="ECO:0007669"/>
    <property type="project" value="UniProtKB-EC"/>
</dbReference>
<accession>A0A972GVE5</accession>
<dbReference type="PROSITE" id="PS00608">
    <property type="entry name" value="GLYCOSYL_HYDROL_F2_2"/>
    <property type="match status" value="1"/>
</dbReference>
<dbReference type="EMBL" id="WHOD01000109">
    <property type="protein sequence ID" value="NOU97377.1"/>
    <property type="molecule type" value="Genomic_DNA"/>
</dbReference>
<evidence type="ECO:0000313" key="11">
    <source>
        <dbReference type="Proteomes" id="UP000641588"/>
    </source>
</evidence>
<dbReference type="PRINTS" id="PR00132">
    <property type="entry name" value="GLHYDRLASE2"/>
</dbReference>
<sequence length="597" mass="68895">MLYPQANTKREVIDLNGIWNFKLDDPYVVPNDLIQSKLQDTIPMPVPASYNELTEDIKIKEHVGNVWYEREFYVPQSWNNKRIVLRFGSVTHYGKVWVNGQEVMEHSGGYTPFEENIAPYVHFDRKNRVTVMVNNVLDLTTIPIGELEIRTNSEGKEIKRQNYFHDFFNYSGIHRPIKLYTTSNQFIQDITIQTDVADHTGIVKYEAQVEESSQVQVFILDENDNIVGEASGVNGVIYVNNPILWEPGAAYLYTLRVNVLDVNGHITDTYDESFGIRTVKVEGCQFLINGKPFYFKGFGKHEDAEIHGKGLSEAINVKDFSLMKWIGANSFRTSHYPYSEEIMRMADREGIVVVDEVPAVGLHMTLGGFMSSQKRNTWETVQTQESHKQAITELIARDKNHPCVVMWVVANEPAGEEEGAYEYFKPLVDLTRELDPTRPLTIVSFQAATPKACKIHSLSDVICLNRYYGWYFNSGDLETAELELRKELLEWRDTSEKPVFLTEFGADTLHGLTSAVPTMWTEEYQCEFLKTYHRVFDELDFVIGEHVWNFADFATKQGIMRVDGNKKGVFTRDRKPKKAAYLLRERYKNIANYYYKK</sequence>
<evidence type="ECO:0000259" key="7">
    <source>
        <dbReference type="Pfam" id="PF00703"/>
    </source>
</evidence>
<keyword evidence="4 6" id="KW-0378">Hydrolase</keyword>
<dbReference type="AlphaFoldDB" id="A0A972GVE5"/>
<dbReference type="Proteomes" id="UP000641588">
    <property type="component" value="Unassembled WGS sequence"/>
</dbReference>
<dbReference type="FunFam" id="2.60.120.260:FF:000027">
    <property type="entry name" value="Beta-glucuronidase"/>
    <property type="match status" value="1"/>
</dbReference>
<dbReference type="SUPFAM" id="SSF51445">
    <property type="entry name" value="(Trans)glycosidases"/>
    <property type="match status" value="1"/>
</dbReference>
<dbReference type="InterPro" id="IPR023230">
    <property type="entry name" value="Glyco_hydro_2_CS"/>
</dbReference>
<comment type="caution">
    <text evidence="10">The sequence shown here is derived from an EMBL/GenBank/DDBJ whole genome shotgun (WGS) entry which is preliminary data.</text>
</comment>
<reference evidence="10" key="1">
    <citation type="submission" date="2019-10" db="EMBL/GenBank/DDBJ databases">
        <title>Description of Paenibacillus glebae sp. nov.</title>
        <authorList>
            <person name="Carlier A."/>
            <person name="Qi S."/>
        </authorList>
    </citation>
    <scope>NUCLEOTIDE SEQUENCE</scope>
    <source>
        <strain evidence="10">LMG 31456</strain>
    </source>
</reference>
<evidence type="ECO:0000259" key="9">
    <source>
        <dbReference type="Pfam" id="PF02837"/>
    </source>
</evidence>
<dbReference type="FunFam" id="3.20.20.80:FF:000080">
    <property type="entry name" value="Beta-glucuronidase UidA"/>
    <property type="match status" value="1"/>
</dbReference>
<protein>
    <recommendedName>
        <fullName evidence="3">Beta-glucuronidase</fullName>
        <ecNumber evidence="2">3.2.1.31</ecNumber>
    </recommendedName>
</protein>
<evidence type="ECO:0000256" key="2">
    <source>
        <dbReference type="ARBA" id="ARBA00012761"/>
    </source>
</evidence>
<dbReference type="InterPro" id="IPR036156">
    <property type="entry name" value="Beta-gal/glucu_dom_sf"/>
</dbReference>
<keyword evidence="11" id="KW-1185">Reference proteome</keyword>
<dbReference type="PANTHER" id="PTHR10066">
    <property type="entry name" value="BETA-GLUCURONIDASE"/>
    <property type="match status" value="1"/>
</dbReference>
<proteinExistence type="inferred from homology"/>
<name>A0A972GVE5_9BACL</name>
<dbReference type="GO" id="GO:0005975">
    <property type="term" value="P:carbohydrate metabolic process"/>
    <property type="evidence" value="ECO:0007669"/>
    <property type="project" value="InterPro"/>
</dbReference>
<dbReference type="InterPro" id="IPR006104">
    <property type="entry name" value="Glyco_hydro_2_N"/>
</dbReference>
<evidence type="ECO:0000256" key="1">
    <source>
        <dbReference type="ARBA" id="ARBA00007401"/>
    </source>
</evidence>
<dbReference type="InterPro" id="IPR006102">
    <property type="entry name" value="Ig-like_GH2"/>
</dbReference>
<organism evidence="10 11">
    <name type="scientific">Paenibacillus foliorum</name>
    <dbReference type="NCBI Taxonomy" id="2654974"/>
    <lineage>
        <taxon>Bacteria</taxon>
        <taxon>Bacillati</taxon>
        <taxon>Bacillota</taxon>
        <taxon>Bacilli</taxon>
        <taxon>Bacillales</taxon>
        <taxon>Paenibacillaceae</taxon>
        <taxon>Paenibacillus</taxon>
    </lineage>
</organism>
<evidence type="ECO:0000256" key="5">
    <source>
        <dbReference type="ARBA" id="ARBA00023295"/>
    </source>
</evidence>
<dbReference type="Gene3D" id="3.20.20.80">
    <property type="entry name" value="Glycosidases"/>
    <property type="match status" value="1"/>
</dbReference>
<dbReference type="InterPro" id="IPR006103">
    <property type="entry name" value="Glyco_hydro_2_cat"/>
</dbReference>
<dbReference type="Pfam" id="PF02837">
    <property type="entry name" value="Glyco_hydro_2_N"/>
    <property type="match status" value="1"/>
</dbReference>
<dbReference type="Pfam" id="PF02836">
    <property type="entry name" value="Glyco_hydro_2_C"/>
    <property type="match status" value="1"/>
</dbReference>
<keyword evidence="5 6" id="KW-0326">Glycosidase</keyword>
<dbReference type="InterPro" id="IPR008979">
    <property type="entry name" value="Galactose-bd-like_sf"/>
</dbReference>
<dbReference type="InterPro" id="IPR017853">
    <property type="entry name" value="GH"/>
</dbReference>
<dbReference type="FunFam" id="2.60.40.10:FF:001198">
    <property type="entry name" value="Beta-glucuronidase UidA"/>
    <property type="match status" value="1"/>
</dbReference>
<evidence type="ECO:0000256" key="3">
    <source>
        <dbReference type="ARBA" id="ARBA00016205"/>
    </source>
</evidence>
<dbReference type="GO" id="GO:0019391">
    <property type="term" value="P:glucuronoside catabolic process"/>
    <property type="evidence" value="ECO:0007669"/>
    <property type="project" value="TreeGrafter"/>
</dbReference>
<dbReference type="SUPFAM" id="SSF49303">
    <property type="entry name" value="beta-Galactosidase/glucuronidase domain"/>
    <property type="match status" value="1"/>
</dbReference>
<dbReference type="InterPro" id="IPR013783">
    <property type="entry name" value="Ig-like_fold"/>
</dbReference>
<dbReference type="PROSITE" id="PS00719">
    <property type="entry name" value="GLYCOSYL_HYDROL_F2_1"/>
    <property type="match status" value="1"/>
</dbReference>
<gene>
    <name evidence="10" type="primary">uidA</name>
    <name evidence="10" type="ORF">GC093_29715</name>
</gene>
<evidence type="ECO:0000256" key="6">
    <source>
        <dbReference type="RuleBase" id="RU361154"/>
    </source>
</evidence>
<comment type="similarity">
    <text evidence="1 6">Belongs to the glycosyl hydrolase 2 family.</text>
</comment>
<feature type="domain" description="Glycosyl hydrolases family 2 sugar binding" evidence="9">
    <location>
        <begin position="14"/>
        <end position="182"/>
    </location>
</feature>
<dbReference type="Gene3D" id="2.60.120.260">
    <property type="entry name" value="Galactose-binding domain-like"/>
    <property type="match status" value="1"/>
</dbReference>